<proteinExistence type="predicted"/>
<evidence type="ECO:0000313" key="1">
    <source>
        <dbReference type="EMBL" id="API52845.1"/>
    </source>
</evidence>
<dbReference type="Proteomes" id="UP000183050">
    <property type="component" value="Chromosome"/>
</dbReference>
<protein>
    <submittedName>
        <fullName evidence="1">Uncharacterized protein</fullName>
    </submittedName>
</protein>
<organism evidence="1 2">
    <name type="scientific">Rhizobium leguminosarum</name>
    <dbReference type="NCBI Taxonomy" id="384"/>
    <lineage>
        <taxon>Bacteria</taxon>
        <taxon>Pseudomonadati</taxon>
        <taxon>Pseudomonadota</taxon>
        <taxon>Alphaproteobacteria</taxon>
        <taxon>Hyphomicrobiales</taxon>
        <taxon>Rhizobiaceae</taxon>
        <taxon>Rhizobium/Agrobacterium group</taxon>
        <taxon>Rhizobium</taxon>
    </lineage>
</organism>
<dbReference type="EMBL" id="CP018228">
    <property type="protein sequence ID" value="API52845.1"/>
    <property type="molecule type" value="Genomic_DNA"/>
</dbReference>
<sequence length="388" mass="40750">MVSTFTPNLNLNLQGTGDNVNTWGQVLNNNVFSIVDAAMGNTLSLPLAAADVTLTTIQTQNNFIDLSGALLTNINIIFPQIGRTYFVRNRTTGNFTVTLKTSAVGGVTYVIPQGLSTMVVLNGTDVLALPPQTSLAPISPGFFYGLSISNNAVDPTNDIDIATGSAASDDATLTIMQLASILTKRIDANWSVGTNQGGLDTGSVGNGTYWVWLIKRSDTGVVDALFSTSATAPTMPLGYDRKRRIAPIVRASATILAFSYNAFSKFWEYSGSSTDTTTIATSPALRTVKVPVGVPVMARLGVAVANTSTGLMSIVNHWNPALGPTLPNTLSGAGHVFVNADVSQAMRFNFDAVTNSSAQVYNLATTTGGSTLTAYSLTTLGYFFAPGS</sequence>
<dbReference type="AlphaFoldDB" id="A0A1L3ZB04"/>
<reference evidence="1 2" key="1">
    <citation type="submission" date="2016-11" db="EMBL/GenBank/DDBJ databases">
        <title>Rhizobium leguminosarum bv. viciae strain Vaf12 isolated from Vavilovia formosa root nodules from Russia, Dagestan.</title>
        <authorList>
            <person name="Kimeklis A."/>
        </authorList>
    </citation>
    <scope>NUCLEOTIDE SEQUENCE [LARGE SCALE GENOMIC DNA]</scope>
    <source>
        <strain evidence="1 2">Vaf-108</strain>
    </source>
</reference>
<dbReference type="RefSeq" id="WP_072639291.1">
    <property type="nucleotide sequence ID" value="NZ_CP018228.1"/>
</dbReference>
<accession>A0A1L3ZB04</accession>
<gene>
    <name evidence="1" type="ORF">BMW22_15580</name>
</gene>
<name>A0A1L3ZB04_RHILE</name>
<evidence type="ECO:0000313" key="2">
    <source>
        <dbReference type="Proteomes" id="UP000183050"/>
    </source>
</evidence>